<name>A0A9N8Z2W1_9GLOM</name>
<dbReference type="AlphaFoldDB" id="A0A9N8Z2W1"/>
<feature type="region of interest" description="Disordered" evidence="1">
    <location>
        <begin position="26"/>
        <end position="55"/>
    </location>
</feature>
<comment type="caution">
    <text evidence="2">The sequence shown here is derived from an EMBL/GenBank/DDBJ whole genome shotgun (WGS) entry which is preliminary data.</text>
</comment>
<organism evidence="2 3">
    <name type="scientific">Paraglomus occultum</name>
    <dbReference type="NCBI Taxonomy" id="144539"/>
    <lineage>
        <taxon>Eukaryota</taxon>
        <taxon>Fungi</taxon>
        <taxon>Fungi incertae sedis</taxon>
        <taxon>Mucoromycota</taxon>
        <taxon>Glomeromycotina</taxon>
        <taxon>Glomeromycetes</taxon>
        <taxon>Paraglomerales</taxon>
        <taxon>Paraglomeraceae</taxon>
        <taxon>Paraglomus</taxon>
    </lineage>
</organism>
<dbReference type="OrthoDB" id="10443692at2759"/>
<evidence type="ECO:0000313" key="3">
    <source>
        <dbReference type="Proteomes" id="UP000789572"/>
    </source>
</evidence>
<evidence type="ECO:0000256" key="1">
    <source>
        <dbReference type="SAM" id="MobiDB-lite"/>
    </source>
</evidence>
<sequence>MENLYCDESGEVKEIHDESVLVTVVKPSEKGTASKTQEQTQQTLKEDEKQKTEEKLFDAKSAEKLETCKEIASGYCD</sequence>
<dbReference type="EMBL" id="CAJVPJ010000034">
    <property type="protein sequence ID" value="CAG8462152.1"/>
    <property type="molecule type" value="Genomic_DNA"/>
</dbReference>
<proteinExistence type="predicted"/>
<accession>A0A9N8Z2W1</accession>
<reference evidence="2" key="1">
    <citation type="submission" date="2021-06" db="EMBL/GenBank/DDBJ databases">
        <authorList>
            <person name="Kallberg Y."/>
            <person name="Tangrot J."/>
            <person name="Rosling A."/>
        </authorList>
    </citation>
    <scope>NUCLEOTIDE SEQUENCE</scope>
    <source>
        <strain evidence="2">IA702</strain>
    </source>
</reference>
<gene>
    <name evidence="2" type="ORF">POCULU_LOCUS617</name>
</gene>
<dbReference type="Proteomes" id="UP000789572">
    <property type="component" value="Unassembled WGS sequence"/>
</dbReference>
<keyword evidence="3" id="KW-1185">Reference proteome</keyword>
<protein>
    <submittedName>
        <fullName evidence="2">5140_t:CDS:1</fullName>
    </submittedName>
</protein>
<evidence type="ECO:0000313" key="2">
    <source>
        <dbReference type="EMBL" id="CAG8462152.1"/>
    </source>
</evidence>
<feature type="compositionally biased region" description="Basic and acidic residues" evidence="1">
    <location>
        <begin position="44"/>
        <end position="55"/>
    </location>
</feature>